<dbReference type="InterPro" id="IPR012340">
    <property type="entry name" value="NA-bd_OB-fold"/>
</dbReference>
<feature type="compositionally biased region" description="Basic residues" evidence="1">
    <location>
        <begin position="113"/>
        <end position="123"/>
    </location>
</feature>
<protein>
    <submittedName>
        <fullName evidence="2">Uncharacterized protein</fullName>
    </submittedName>
</protein>
<keyword evidence="3" id="KW-1185">Reference proteome</keyword>
<comment type="caution">
    <text evidence="2">The sequence shown here is derived from an EMBL/GenBank/DDBJ whole genome shotgun (WGS) entry which is preliminary data.</text>
</comment>
<sequence>MCHIRDGEAVSQHITHVESQSQYSASDELSRGDYRIVTLEDVYIMPEETRCWVSAEVVSIEVGDQGWCYAACTNCKTKMKQIKNCYVCDDCGIDFNKPPSRPKMEEKSPREAKKNKKSKRFDKKPRSPISTDRAAPRPRRRVRTLPFLIRKFSVGGAPARSRWRVRATPFLNGEDSTDGALARWRWRTRAIAS</sequence>
<organism evidence="2 3">
    <name type="scientific">Stylosanthes scabra</name>
    <dbReference type="NCBI Taxonomy" id="79078"/>
    <lineage>
        <taxon>Eukaryota</taxon>
        <taxon>Viridiplantae</taxon>
        <taxon>Streptophyta</taxon>
        <taxon>Embryophyta</taxon>
        <taxon>Tracheophyta</taxon>
        <taxon>Spermatophyta</taxon>
        <taxon>Magnoliopsida</taxon>
        <taxon>eudicotyledons</taxon>
        <taxon>Gunneridae</taxon>
        <taxon>Pentapetalae</taxon>
        <taxon>rosids</taxon>
        <taxon>fabids</taxon>
        <taxon>Fabales</taxon>
        <taxon>Fabaceae</taxon>
        <taxon>Papilionoideae</taxon>
        <taxon>50 kb inversion clade</taxon>
        <taxon>dalbergioids sensu lato</taxon>
        <taxon>Dalbergieae</taxon>
        <taxon>Pterocarpus clade</taxon>
        <taxon>Stylosanthes</taxon>
    </lineage>
</organism>
<evidence type="ECO:0000256" key="1">
    <source>
        <dbReference type="SAM" id="MobiDB-lite"/>
    </source>
</evidence>
<dbReference type="EMBL" id="JASCZI010060481">
    <property type="protein sequence ID" value="MED6132614.1"/>
    <property type="molecule type" value="Genomic_DNA"/>
</dbReference>
<dbReference type="SUPFAM" id="SSF50249">
    <property type="entry name" value="Nucleic acid-binding proteins"/>
    <property type="match status" value="1"/>
</dbReference>
<dbReference type="Proteomes" id="UP001341840">
    <property type="component" value="Unassembled WGS sequence"/>
</dbReference>
<proteinExistence type="predicted"/>
<dbReference type="Gene3D" id="2.40.50.140">
    <property type="entry name" value="Nucleic acid-binding proteins"/>
    <property type="match status" value="1"/>
</dbReference>
<feature type="compositionally biased region" description="Basic and acidic residues" evidence="1">
    <location>
        <begin position="102"/>
        <end position="112"/>
    </location>
</feature>
<evidence type="ECO:0000313" key="2">
    <source>
        <dbReference type="EMBL" id="MED6132614.1"/>
    </source>
</evidence>
<gene>
    <name evidence="2" type="ORF">PIB30_020624</name>
</gene>
<feature type="region of interest" description="Disordered" evidence="1">
    <location>
        <begin position="98"/>
        <end position="140"/>
    </location>
</feature>
<evidence type="ECO:0000313" key="3">
    <source>
        <dbReference type="Proteomes" id="UP001341840"/>
    </source>
</evidence>
<reference evidence="2 3" key="1">
    <citation type="journal article" date="2023" name="Plants (Basel)">
        <title>Bridging the Gap: Combining Genomics and Transcriptomics Approaches to Understand Stylosanthes scabra, an Orphan Legume from the Brazilian Caatinga.</title>
        <authorList>
            <person name="Ferreira-Neto J.R.C."/>
            <person name="da Silva M.D."/>
            <person name="Binneck E."/>
            <person name="de Melo N.F."/>
            <person name="da Silva R.H."/>
            <person name="de Melo A.L.T.M."/>
            <person name="Pandolfi V."/>
            <person name="Bustamante F.O."/>
            <person name="Brasileiro-Vidal A.C."/>
            <person name="Benko-Iseppon A.M."/>
        </authorList>
    </citation>
    <scope>NUCLEOTIDE SEQUENCE [LARGE SCALE GENOMIC DNA]</scope>
    <source>
        <tissue evidence="2">Leaves</tissue>
    </source>
</reference>
<name>A0ABU6S8S1_9FABA</name>
<accession>A0ABU6S8S1</accession>